<dbReference type="SUPFAM" id="SSF55073">
    <property type="entry name" value="Nucleotide cyclase"/>
    <property type="match status" value="1"/>
</dbReference>
<dbReference type="Gene3D" id="3.30.70.1230">
    <property type="entry name" value="Nucleotide cyclase"/>
    <property type="match status" value="1"/>
</dbReference>
<keyword evidence="4" id="KW-0812">Transmembrane</keyword>
<keyword evidence="2" id="KW-1003">Cell membrane</keyword>
<dbReference type="Proteomes" id="UP001165667">
    <property type="component" value="Unassembled WGS sequence"/>
</dbReference>
<dbReference type="SUPFAM" id="SSF81343">
    <property type="entry name" value="Fumarate reductase respiratory complex transmembrane subunits"/>
    <property type="match status" value="1"/>
</dbReference>
<dbReference type="GO" id="GO:0005886">
    <property type="term" value="C:plasma membrane"/>
    <property type="evidence" value="ECO:0007669"/>
    <property type="project" value="UniProtKB-SubCell"/>
</dbReference>
<dbReference type="Pfam" id="PF00211">
    <property type="entry name" value="Guanylate_cyc"/>
    <property type="match status" value="1"/>
</dbReference>
<dbReference type="PROSITE" id="PS51085">
    <property type="entry name" value="2FE2S_FER_2"/>
    <property type="match status" value="1"/>
</dbReference>
<comment type="subcellular location">
    <subcellularLocation>
        <location evidence="1">Cell membrane</location>
        <topology evidence="1">Multi-pass membrane protein</topology>
    </subcellularLocation>
</comment>
<organism evidence="7 8">
    <name type="scientific">Lichenifustis flavocetrariae</name>
    <dbReference type="NCBI Taxonomy" id="2949735"/>
    <lineage>
        <taxon>Bacteria</taxon>
        <taxon>Pseudomonadati</taxon>
        <taxon>Pseudomonadota</taxon>
        <taxon>Alphaproteobacteria</taxon>
        <taxon>Hyphomicrobiales</taxon>
        <taxon>Lichenihabitantaceae</taxon>
        <taxon>Lichenifustis</taxon>
    </lineage>
</organism>
<dbReference type="PROSITE" id="PS50125">
    <property type="entry name" value="GUANYLATE_CYCLASE_2"/>
    <property type="match status" value="1"/>
</dbReference>
<comment type="caution">
    <text evidence="7">The sequence shown here is derived from an EMBL/GenBank/DDBJ whole genome shotgun (WGS) entry which is preliminary data.</text>
</comment>
<evidence type="ECO:0000259" key="6">
    <source>
        <dbReference type="PROSITE" id="PS51085"/>
    </source>
</evidence>
<dbReference type="RefSeq" id="WP_282589521.1">
    <property type="nucleotide sequence ID" value="NZ_JAMOIM010000100.1"/>
</dbReference>
<dbReference type="GO" id="GO:0004016">
    <property type="term" value="F:adenylate cyclase activity"/>
    <property type="evidence" value="ECO:0007669"/>
    <property type="project" value="UniProtKB-ARBA"/>
</dbReference>
<dbReference type="EMBL" id="JAMOIM010000100">
    <property type="protein sequence ID" value="MCW6513147.1"/>
    <property type="molecule type" value="Genomic_DNA"/>
</dbReference>
<dbReference type="SUPFAM" id="SSF54292">
    <property type="entry name" value="2Fe-2S ferredoxin-like"/>
    <property type="match status" value="1"/>
</dbReference>
<dbReference type="InterPro" id="IPR036010">
    <property type="entry name" value="2Fe-2S_ferredoxin-like_sf"/>
</dbReference>
<feature type="domain" description="2Fe-2S ferredoxin-type" evidence="6">
    <location>
        <begin position="253"/>
        <end position="347"/>
    </location>
</feature>
<dbReference type="InterPro" id="IPR001041">
    <property type="entry name" value="2Fe-2S_ferredoxin-type"/>
</dbReference>
<dbReference type="CDD" id="cd07302">
    <property type="entry name" value="CHD"/>
    <property type="match status" value="1"/>
</dbReference>
<dbReference type="SMART" id="SM00044">
    <property type="entry name" value="CYCc"/>
    <property type="match status" value="1"/>
</dbReference>
<evidence type="ECO:0000259" key="5">
    <source>
        <dbReference type="PROSITE" id="PS50125"/>
    </source>
</evidence>
<dbReference type="InterPro" id="IPR029787">
    <property type="entry name" value="Nucleotide_cyclase"/>
</dbReference>
<dbReference type="GO" id="GO:0035556">
    <property type="term" value="P:intracellular signal transduction"/>
    <property type="evidence" value="ECO:0007669"/>
    <property type="project" value="InterPro"/>
</dbReference>
<keyword evidence="4" id="KW-1133">Transmembrane helix</keyword>
<dbReference type="PANTHER" id="PTHR43081:SF17">
    <property type="entry name" value="BLL5647 PROTEIN"/>
    <property type="match status" value="1"/>
</dbReference>
<evidence type="ECO:0000313" key="8">
    <source>
        <dbReference type="Proteomes" id="UP001165667"/>
    </source>
</evidence>
<evidence type="ECO:0000256" key="3">
    <source>
        <dbReference type="ARBA" id="ARBA00023136"/>
    </source>
</evidence>
<dbReference type="CDD" id="cd00207">
    <property type="entry name" value="fer2"/>
    <property type="match status" value="1"/>
</dbReference>
<evidence type="ECO:0000256" key="2">
    <source>
        <dbReference type="ARBA" id="ARBA00022475"/>
    </source>
</evidence>
<dbReference type="GO" id="GO:0006171">
    <property type="term" value="P:cAMP biosynthetic process"/>
    <property type="evidence" value="ECO:0007669"/>
    <property type="project" value="TreeGrafter"/>
</dbReference>
<feature type="transmembrane region" description="Helical" evidence="4">
    <location>
        <begin position="167"/>
        <end position="188"/>
    </location>
</feature>
<name>A0AA41Z4Y3_9HYPH</name>
<evidence type="ECO:0000256" key="1">
    <source>
        <dbReference type="ARBA" id="ARBA00004651"/>
    </source>
</evidence>
<feature type="transmembrane region" description="Helical" evidence="4">
    <location>
        <begin position="12"/>
        <end position="32"/>
    </location>
</feature>
<dbReference type="InterPro" id="IPR050697">
    <property type="entry name" value="Adenylyl/Guanylyl_Cyclase_3/4"/>
</dbReference>
<dbReference type="InterPro" id="IPR001054">
    <property type="entry name" value="A/G_cyclase"/>
</dbReference>
<dbReference type="InterPro" id="IPR034804">
    <property type="entry name" value="SQR/QFR_C/D"/>
</dbReference>
<keyword evidence="3 4" id="KW-0472">Membrane</keyword>
<proteinExistence type="predicted"/>
<evidence type="ECO:0000313" key="7">
    <source>
        <dbReference type="EMBL" id="MCW6513147.1"/>
    </source>
</evidence>
<keyword evidence="8" id="KW-1185">Reference proteome</keyword>
<dbReference type="Pfam" id="PF00111">
    <property type="entry name" value="Fer2"/>
    <property type="match status" value="1"/>
</dbReference>
<reference evidence="7" key="1">
    <citation type="submission" date="2022-05" db="EMBL/GenBank/DDBJ databases">
        <authorList>
            <person name="Pankratov T."/>
        </authorList>
    </citation>
    <scope>NUCLEOTIDE SEQUENCE</scope>
    <source>
        <strain evidence="7">BP6-180914</strain>
    </source>
</reference>
<accession>A0AA41Z4Y3</accession>
<dbReference type="AlphaFoldDB" id="A0AA41Z4Y3"/>
<sequence>MLERILRLSTGLVLFSYAATHLLSHACGLFLLDTMDRVGRGIVMAPWRTAPGRGLLIGSLFVHGGLGLAALARRRHLTMPRIEAAQLGLGLLIPLLIIPHMANVRLGYALYGFDDSYFRLVYQYWITSPALGLSRQFTLMTVLWTHGCLGLHMWLRFRPWYRHWSGVLLAIVIVVPVLAMLGIMNAGWDTTLRTTLEPGFGALHGPPKVGTVEASQHLRLEGLWRQMQVGYLALLGTAFAYRGARQWYGRRFRGVTITYPAVSVRVPRGFSILEASRLHGIAHASVCGGRARCSTCRVRVVRGAGDLPPPNGIEAATLASLGALADVRLACQTRPQADVSVVPLVAVASRVQGLSIAFDHGFEHVVTALAIDLRDSTRLAAGKLPFDTLHLINRYVGCVSAAIEAHGGYVTSVAGDGVMSVFGVDGRAAVAAGAALAAAFDIWNALIELEREMTDDLRAPLRFGVGIHSGVAIVGAVALSGRSSLQFLGDTGNVAARLEALTKEKACVVLVSADVFCATNRAPLAGAVRHTVVVRGREAQPLEAIAFSDPLELAKAMAGA</sequence>
<feature type="transmembrane region" description="Helical" evidence="4">
    <location>
        <begin position="84"/>
        <end position="102"/>
    </location>
</feature>
<gene>
    <name evidence="7" type="ORF">M8523_35445</name>
</gene>
<dbReference type="InterPro" id="IPR012675">
    <property type="entry name" value="Beta-grasp_dom_sf"/>
</dbReference>
<feature type="domain" description="Guanylate cyclase" evidence="5">
    <location>
        <begin position="367"/>
        <end position="499"/>
    </location>
</feature>
<dbReference type="Gene3D" id="3.10.20.30">
    <property type="match status" value="1"/>
</dbReference>
<dbReference type="PANTHER" id="PTHR43081">
    <property type="entry name" value="ADENYLATE CYCLASE, TERMINAL-DIFFERENTIATION SPECIFIC-RELATED"/>
    <property type="match status" value="1"/>
</dbReference>
<feature type="transmembrane region" description="Helical" evidence="4">
    <location>
        <begin position="52"/>
        <end position="72"/>
    </location>
</feature>
<evidence type="ECO:0000256" key="4">
    <source>
        <dbReference type="SAM" id="Phobius"/>
    </source>
</evidence>
<dbReference type="GO" id="GO:0051536">
    <property type="term" value="F:iron-sulfur cluster binding"/>
    <property type="evidence" value="ECO:0007669"/>
    <property type="project" value="InterPro"/>
</dbReference>
<protein>
    <submittedName>
        <fullName evidence="7">Adenylate/guanylate cyclase domain-containing protein</fullName>
    </submittedName>
</protein>